<feature type="domain" description="NADP-dependent oxidoreductase" evidence="1">
    <location>
        <begin position="16"/>
        <end position="313"/>
    </location>
</feature>
<gene>
    <name evidence="2" type="ORF">HWI92_06440</name>
</gene>
<dbReference type="Gene3D" id="3.20.20.100">
    <property type="entry name" value="NADP-dependent oxidoreductase domain"/>
    <property type="match status" value="1"/>
</dbReference>
<reference evidence="2 3" key="1">
    <citation type="submission" date="2020-06" db="EMBL/GenBank/DDBJ databases">
        <title>Dyadobacter sandarakinus sp. nov., isolated from the soil of the Arctic Yellow River Station.</title>
        <authorList>
            <person name="Zhang Y."/>
            <person name="Peng F."/>
        </authorList>
    </citation>
    <scope>NUCLEOTIDE SEQUENCE [LARGE SCALE GENOMIC DNA]</scope>
    <source>
        <strain evidence="2 3">Q3-56</strain>
    </source>
</reference>
<protein>
    <submittedName>
        <fullName evidence="2">Aldo/keto reductase</fullName>
    </submittedName>
</protein>
<dbReference type="InterPro" id="IPR036812">
    <property type="entry name" value="NAD(P)_OxRdtase_dom_sf"/>
</dbReference>
<dbReference type="CDD" id="cd19081">
    <property type="entry name" value="AKR_AKR9C1"/>
    <property type="match status" value="1"/>
</dbReference>
<organism evidence="2 3">
    <name type="scientific">Dyadobacter sandarakinus</name>
    <dbReference type="NCBI Taxonomy" id="2747268"/>
    <lineage>
        <taxon>Bacteria</taxon>
        <taxon>Pseudomonadati</taxon>
        <taxon>Bacteroidota</taxon>
        <taxon>Cytophagia</taxon>
        <taxon>Cytophagales</taxon>
        <taxon>Spirosomataceae</taxon>
        <taxon>Dyadobacter</taxon>
    </lineage>
</organism>
<evidence type="ECO:0000259" key="1">
    <source>
        <dbReference type="Pfam" id="PF00248"/>
    </source>
</evidence>
<dbReference type="Pfam" id="PF00248">
    <property type="entry name" value="Aldo_ket_red"/>
    <property type="match status" value="1"/>
</dbReference>
<dbReference type="Proteomes" id="UP000612680">
    <property type="component" value="Chromosome"/>
</dbReference>
<name>A0ABX7I411_9BACT</name>
<dbReference type="InterPro" id="IPR050523">
    <property type="entry name" value="AKR_Detox_Biosynth"/>
</dbReference>
<dbReference type="PANTHER" id="PTHR43364">
    <property type="entry name" value="NADH-SPECIFIC METHYLGLYOXAL REDUCTASE-RELATED"/>
    <property type="match status" value="1"/>
</dbReference>
<accession>A0ABX7I411</accession>
<dbReference type="EMBL" id="CP056775">
    <property type="protein sequence ID" value="QRR00569.1"/>
    <property type="molecule type" value="Genomic_DNA"/>
</dbReference>
<dbReference type="PANTHER" id="PTHR43364:SF6">
    <property type="entry name" value="OXIDOREDUCTASE-RELATED"/>
    <property type="match status" value="1"/>
</dbReference>
<proteinExistence type="predicted"/>
<evidence type="ECO:0000313" key="3">
    <source>
        <dbReference type="Proteomes" id="UP000612680"/>
    </source>
</evidence>
<dbReference type="SUPFAM" id="SSF51430">
    <property type="entry name" value="NAD(P)-linked oxidoreductase"/>
    <property type="match status" value="1"/>
</dbReference>
<dbReference type="InterPro" id="IPR023210">
    <property type="entry name" value="NADP_OxRdtase_dom"/>
</dbReference>
<dbReference type="RefSeq" id="WP_204661761.1">
    <property type="nucleotide sequence ID" value="NZ_CP056775.1"/>
</dbReference>
<keyword evidence="3" id="KW-1185">Reference proteome</keyword>
<evidence type="ECO:0000313" key="2">
    <source>
        <dbReference type="EMBL" id="QRR00569.1"/>
    </source>
</evidence>
<sequence>MEKTALGKTDLRIAPINLGGNVFGWTLNEQQSFGILDGFAGAGFNFIDTADTYSHWAEGNKGGESETIIGNWMQARGNRDRIVVATKVGSATSNLPKNVSKEHILKTAEESLKRLKTDYIDLYYTHFDDEVTPLEETLGAYQQLIEQGKVRYIAASNVSPARLTGSLELAEKEGLPIYKALQPHYNLVEREGYERDYAPVAEKYGLAVLPYWSLASGFLTGKYRSESDLGKSPRGQGVKQYLNDRGLAVLGALDQVASGHGSSPATVALAWLLHQPLIAAPIVSATSDTQLQTLIEAPGLKLTAEDLELLNQASA</sequence>